<gene>
    <name evidence="1" type="ORF">ACD_71C00063G0001</name>
</gene>
<dbReference type="EMBL" id="AMFJ01028794">
    <property type="protein sequence ID" value="EKD44633.1"/>
    <property type="molecule type" value="Genomic_DNA"/>
</dbReference>
<feature type="non-terminal residue" evidence="1">
    <location>
        <position position="1"/>
    </location>
</feature>
<protein>
    <submittedName>
        <fullName evidence="1">Uncharacterized protein</fullName>
    </submittedName>
</protein>
<sequence length="127" mass="14714">GLGPVQDIISNYVLRVEPSFQRFGAEYSQIADHVISNPCVPERDFKQYAQEFLPSPDEMEECGHLYRLEPFQQFGHIHKTERLLISELSDAQCNLSYFVQNQRLIKAKVDPNVVELLTKFYTFNSSN</sequence>
<reference evidence="1" key="1">
    <citation type="journal article" date="2012" name="Science">
        <title>Fermentation, hydrogen, and sulfur metabolism in multiple uncultivated bacterial phyla.</title>
        <authorList>
            <person name="Wrighton K.C."/>
            <person name="Thomas B.C."/>
            <person name="Sharon I."/>
            <person name="Miller C.S."/>
            <person name="Castelle C.J."/>
            <person name="VerBerkmoes N.C."/>
            <person name="Wilkins M.J."/>
            <person name="Hettich R.L."/>
            <person name="Lipton M.S."/>
            <person name="Williams K.H."/>
            <person name="Long P.E."/>
            <person name="Banfield J.F."/>
        </authorList>
    </citation>
    <scope>NUCLEOTIDE SEQUENCE [LARGE SCALE GENOMIC DNA]</scope>
</reference>
<organism evidence="1">
    <name type="scientific">uncultured bacterium</name>
    <name type="common">gcode 4</name>
    <dbReference type="NCBI Taxonomy" id="1234023"/>
    <lineage>
        <taxon>Bacteria</taxon>
        <taxon>environmental samples</taxon>
    </lineage>
</organism>
<evidence type="ECO:0000313" key="1">
    <source>
        <dbReference type="EMBL" id="EKD44633.1"/>
    </source>
</evidence>
<dbReference type="AlphaFoldDB" id="K1ZJR3"/>
<accession>K1ZJR3</accession>
<proteinExistence type="predicted"/>
<comment type="caution">
    <text evidence="1">The sequence shown here is derived from an EMBL/GenBank/DDBJ whole genome shotgun (WGS) entry which is preliminary data.</text>
</comment>
<name>K1ZJR3_9BACT</name>